<evidence type="ECO:0000313" key="12">
    <source>
        <dbReference type="EMBL" id="ODV89812.1"/>
    </source>
</evidence>
<dbReference type="InterPro" id="IPR040125">
    <property type="entry name" value="Squalene_monox"/>
</dbReference>
<dbReference type="SUPFAM" id="SSF51905">
    <property type="entry name" value="FAD/NAD(P)-binding domain"/>
    <property type="match status" value="1"/>
</dbReference>
<dbReference type="PANTHER" id="PTHR10835">
    <property type="entry name" value="SQUALENE MONOOXYGENASE"/>
    <property type="match status" value="1"/>
</dbReference>
<dbReference type="GO" id="GO:0006696">
    <property type="term" value="P:ergosterol biosynthetic process"/>
    <property type="evidence" value="ECO:0007669"/>
    <property type="project" value="TreeGrafter"/>
</dbReference>
<dbReference type="Pfam" id="PF08491">
    <property type="entry name" value="SE"/>
    <property type="match status" value="1"/>
</dbReference>
<comment type="similarity">
    <text evidence="3 10">Belongs to the squalene monooxygenase family.</text>
</comment>
<dbReference type="PRINTS" id="PR00420">
    <property type="entry name" value="RNGMNOXGNASE"/>
</dbReference>
<dbReference type="Gene3D" id="3.50.50.60">
    <property type="entry name" value="FAD/NAD(P)-binding domain"/>
    <property type="match status" value="1"/>
</dbReference>
<dbReference type="Proteomes" id="UP000095023">
    <property type="component" value="Unassembled WGS sequence"/>
</dbReference>
<evidence type="ECO:0000256" key="7">
    <source>
        <dbReference type="ARBA" id="ARBA00022848"/>
    </source>
</evidence>
<dbReference type="PANTHER" id="PTHR10835:SF0">
    <property type="entry name" value="SQUALENE MONOOXYGENASE"/>
    <property type="match status" value="1"/>
</dbReference>
<comment type="caution">
    <text evidence="10">Lacks conserved residue(s) required for the propagation of feature annotation.</text>
</comment>
<organism evidence="12 13">
    <name type="scientific">Tortispora caseinolytica NRRL Y-17796</name>
    <dbReference type="NCBI Taxonomy" id="767744"/>
    <lineage>
        <taxon>Eukaryota</taxon>
        <taxon>Fungi</taxon>
        <taxon>Dikarya</taxon>
        <taxon>Ascomycota</taxon>
        <taxon>Saccharomycotina</taxon>
        <taxon>Trigonopsidomycetes</taxon>
        <taxon>Trigonopsidales</taxon>
        <taxon>Trigonopsidaceae</taxon>
        <taxon>Tortispora</taxon>
    </lineage>
</organism>
<evidence type="ECO:0000256" key="5">
    <source>
        <dbReference type="ARBA" id="ARBA00022630"/>
    </source>
</evidence>
<dbReference type="GO" id="GO:0004506">
    <property type="term" value="F:squalene monooxygenase activity"/>
    <property type="evidence" value="ECO:0007669"/>
    <property type="project" value="UniProtKB-UniRule"/>
</dbReference>
<keyword evidence="10" id="KW-0812">Transmembrane</keyword>
<comment type="catalytic activity">
    <reaction evidence="10">
        <text>squalene + reduced [NADPH--hemoprotein reductase] + O2 = (S)-2,3-epoxysqualene + oxidized [NADPH--hemoprotein reductase] + H2O + H(+)</text>
        <dbReference type="Rhea" id="RHEA:25282"/>
        <dbReference type="Rhea" id="RHEA-COMP:11964"/>
        <dbReference type="Rhea" id="RHEA-COMP:11965"/>
        <dbReference type="ChEBI" id="CHEBI:15377"/>
        <dbReference type="ChEBI" id="CHEBI:15378"/>
        <dbReference type="ChEBI" id="CHEBI:15379"/>
        <dbReference type="ChEBI" id="CHEBI:15440"/>
        <dbReference type="ChEBI" id="CHEBI:15441"/>
        <dbReference type="ChEBI" id="CHEBI:57618"/>
        <dbReference type="ChEBI" id="CHEBI:58210"/>
        <dbReference type="EC" id="1.14.14.17"/>
    </reaction>
</comment>
<reference evidence="13" key="1">
    <citation type="submission" date="2016-02" db="EMBL/GenBank/DDBJ databases">
        <title>Comparative genomics of biotechnologically important yeasts.</title>
        <authorList>
            <consortium name="DOE Joint Genome Institute"/>
            <person name="Riley R."/>
            <person name="Haridas S."/>
            <person name="Wolfe K.H."/>
            <person name="Lopes M.R."/>
            <person name="Hittinger C.T."/>
            <person name="Goker M."/>
            <person name="Salamov A."/>
            <person name="Wisecaver J."/>
            <person name="Long T.M."/>
            <person name="Aerts A.L."/>
            <person name="Barry K."/>
            <person name="Choi C."/>
            <person name="Clum A."/>
            <person name="Coughlan A.Y."/>
            <person name="Deshpande S."/>
            <person name="Douglass A.P."/>
            <person name="Hanson S.J."/>
            <person name="Klenk H.-P."/>
            <person name="Labutti K."/>
            <person name="Lapidus A."/>
            <person name="Lindquist E."/>
            <person name="Lipzen A."/>
            <person name="Meier-Kolthoff J.P."/>
            <person name="Ohm R.A."/>
            <person name="Otillar R.P."/>
            <person name="Pangilinan J."/>
            <person name="Peng Y."/>
            <person name="Rokas A."/>
            <person name="Rosa C.A."/>
            <person name="Scheuner C."/>
            <person name="Sibirny A.A."/>
            <person name="Slot J.C."/>
            <person name="Stielow J.B."/>
            <person name="Sun H."/>
            <person name="Kurtzman C.P."/>
            <person name="Blackwell M."/>
            <person name="Jeffries T.W."/>
            <person name="Grigoriev I.V."/>
        </authorList>
    </citation>
    <scope>NUCLEOTIDE SEQUENCE [LARGE SCALE GENOMIC DNA]</scope>
    <source>
        <strain evidence="13">NRRL Y-17796</strain>
    </source>
</reference>
<gene>
    <name evidence="12" type="ORF">CANCADRAFT_144303</name>
</gene>
<dbReference type="UniPathway" id="UPA00767">
    <property type="reaction ID" value="UER00752"/>
</dbReference>
<evidence type="ECO:0000313" key="13">
    <source>
        <dbReference type="Proteomes" id="UP000095023"/>
    </source>
</evidence>
<evidence type="ECO:0000256" key="10">
    <source>
        <dbReference type="RuleBase" id="RU367121"/>
    </source>
</evidence>
<evidence type="ECO:0000256" key="8">
    <source>
        <dbReference type="ARBA" id="ARBA00023002"/>
    </source>
</evidence>
<comment type="cofactor">
    <cofactor evidence="1 10">
        <name>FAD</name>
        <dbReference type="ChEBI" id="CHEBI:57692"/>
    </cofactor>
</comment>
<evidence type="ECO:0000256" key="6">
    <source>
        <dbReference type="ARBA" id="ARBA00022827"/>
    </source>
</evidence>
<dbReference type="InterPro" id="IPR036188">
    <property type="entry name" value="FAD/NAD-bd_sf"/>
</dbReference>
<keyword evidence="13" id="KW-1185">Reference proteome</keyword>
<accession>A0A1E4TDG6</accession>
<dbReference type="EMBL" id="KV453843">
    <property type="protein sequence ID" value="ODV89812.1"/>
    <property type="molecule type" value="Genomic_DNA"/>
</dbReference>
<keyword evidence="6 10" id="KW-0274">FAD</keyword>
<evidence type="ECO:0000256" key="1">
    <source>
        <dbReference type="ARBA" id="ARBA00001974"/>
    </source>
</evidence>
<dbReference type="Pfam" id="PF13450">
    <property type="entry name" value="NAD_binding_8"/>
    <property type="match status" value="1"/>
</dbReference>
<evidence type="ECO:0000256" key="3">
    <source>
        <dbReference type="ARBA" id="ARBA00008802"/>
    </source>
</evidence>
<protein>
    <recommendedName>
        <fullName evidence="4 10">Squalene monooxygenase</fullName>
        <ecNumber evidence="4 10">1.14.14.17</ecNumber>
    </recommendedName>
</protein>
<keyword evidence="9 10" id="KW-0472">Membrane</keyword>
<dbReference type="GO" id="GO:0005789">
    <property type="term" value="C:endoplasmic reticulum membrane"/>
    <property type="evidence" value="ECO:0007669"/>
    <property type="project" value="UniProtKB-SubCell"/>
</dbReference>
<feature type="transmembrane region" description="Helical" evidence="10">
    <location>
        <begin position="426"/>
        <end position="452"/>
    </location>
</feature>
<keyword evidence="10" id="KW-0256">Endoplasmic reticulum</keyword>
<name>A0A1E4TDG6_9ASCO</name>
<dbReference type="AlphaFoldDB" id="A0A1E4TDG6"/>
<feature type="domain" description="Squalene epoxidase" evidence="11">
    <location>
        <begin position="157"/>
        <end position="433"/>
    </location>
</feature>
<keyword evidence="7" id="KW-0492">Microsome</keyword>
<keyword evidence="8 10" id="KW-0560">Oxidoreductase</keyword>
<dbReference type="GO" id="GO:0050660">
    <property type="term" value="F:flavin adenine dinucleotide binding"/>
    <property type="evidence" value="ECO:0007669"/>
    <property type="project" value="UniProtKB-UniRule"/>
</dbReference>
<comment type="function">
    <text evidence="10">Catalyzes the stereospecific oxidation of squalene to (S)-2,3-epoxysqualene, and is considered to be a rate-limiting enzyme in steroid biosynthesis.</text>
</comment>
<dbReference type="EC" id="1.14.14.17" evidence="4 10"/>
<evidence type="ECO:0000259" key="11">
    <source>
        <dbReference type="Pfam" id="PF08491"/>
    </source>
</evidence>
<dbReference type="InterPro" id="IPR013698">
    <property type="entry name" value="Squalene_epoxidase"/>
</dbReference>
<dbReference type="OrthoDB" id="1678617at2759"/>
<proteinExistence type="inferred from homology"/>
<comment type="subcellular location">
    <subcellularLocation>
        <location evidence="10">Endoplasmic reticulum membrane</location>
        <topology evidence="10">Multi-pass membrane protein</topology>
    </subcellularLocation>
    <subcellularLocation>
        <location evidence="2">Microsome membrane</location>
        <topology evidence="2">Multi-pass membrane protein</topology>
    </subcellularLocation>
</comment>
<sequence length="457" mass="50498">MGSSNFDVIIFGAGVGGCAAAAVLGRQGRSVLLIERDWSMPDRIVGELLQPGGIDALKKMNLEWVIDGIDGIDTYGYAVVYNGKIVHLPYNSADSSVHGRAFHHGRLIMNLRKAAKESPNVTCVTATVNELLRDEETGRVVGVSCTDKESNETLQYHAPLTIVLEGLFSKFRSQFVKSTIKVDSHFAALILKDAKLLMPNHGHVILSDIAPILMYQIDPQDTRILVAIKGSKQPSWNSDEMKEYLNEKVPAVLPEAIKQPYLDALRTQKLRSMPSSFLGSSPNNTPGVVFLGDAFNVRHPLTGGGMTVVFKDIDLLSELLDPSIVPDLRDFDKVAAQLKKHHSLRKRYCIAVNTLAQSLYALFEASTYHMKILQRGCVEYLQVGPQNYSEPIGLLAATLEDPNVLFYRFFAVAFYSLRVHARSLGWAYAPVIIYDSIVTIILASSVILPYLISEFMA</sequence>
<evidence type="ECO:0000256" key="4">
    <source>
        <dbReference type="ARBA" id="ARBA00012312"/>
    </source>
</evidence>
<keyword evidence="5 10" id="KW-0285">Flavoprotein</keyword>
<dbReference type="FunFam" id="3.50.50.60:FF:000662">
    <property type="entry name" value="Uncharacterized protein"/>
    <property type="match status" value="1"/>
</dbReference>
<evidence type="ECO:0000256" key="9">
    <source>
        <dbReference type="ARBA" id="ARBA00023136"/>
    </source>
</evidence>
<evidence type="ECO:0000256" key="2">
    <source>
        <dbReference type="ARBA" id="ARBA00004154"/>
    </source>
</evidence>
<keyword evidence="10" id="KW-1133">Transmembrane helix</keyword>